<evidence type="ECO:0000256" key="1">
    <source>
        <dbReference type="ARBA" id="ARBA00022490"/>
    </source>
</evidence>
<dbReference type="InterPro" id="IPR016154">
    <property type="entry name" value="Heat_shock_Hsp33_C"/>
</dbReference>
<keyword evidence="2 6" id="KW-0862">Zinc</keyword>
<accession>A0A223MRC6</accession>
<dbReference type="Gene3D" id="3.55.30.10">
    <property type="entry name" value="Hsp33 domain"/>
    <property type="match status" value="1"/>
</dbReference>
<comment type="subcellular location">
    <subcellularLocation>
        <location evidence="6">Cytoplasm</location>
    </subcellularLocation>
</comment>
<evidence type="ECO:0000256" key="5">
    <source>
        <dbReference type="ARBA" id="ARBA00023284"/>
    </source>
</evidence>
<dbReference type="InterPro" id="IPR016153">
    <property type="entry name" value="Heat_shock_Hsp33_N"/>
</dbReference>
<keyword evidence="5 6" id="KW-0676">Redox-active center</keyword>
<dbReference type="PANTHER" id="PTHR30111">
    <property type="entry name" value="33 KDA CHAPERONIN"/>
    <property type="match status" value="1"/>
</dbReference>
<comment type="PTM">
    <text evidence="6">Under oxidizing conditions two disulfide bonds are formed involving the reactive cysteines. Under reducing conditions zinc is bound to the reactive cysteines and the protein is inactive.</text>
</comment>
<protein>
    <recommendedName>
        <fullName evidence="6">33 kDa chaperonin</fullName>
    </recommendedName>
    <alternativeName>
        <fullName evidence="6">Heat shock protein 33 homolog</fullName>
        <shortName evidence="6">HSP33</shortName>
    </alternativeName>
</protein>
<dbReference type="RefSeq" id="WP_002606308.1">
    <property type="nucleotide sequence ID" value="NZ_BAAACC010000014.1"/>
</dbReference>
<reference evidence="7 8" key="1">
    <citation type="submission" date="2020-02" db="EMBL/GenBank/DDBJ databases">
        <authorList>
            <person name="Kociolek L.K."/>
            <person name="Ozer E.A."/>
        </authorList>
    </citation>
    <scope>NUCLEOTIDE SEQUENCE [LARGE SCALE GENOMIC DNA]</scope>
    <source>
        <strain evidence="7 8">ATCC 14501</strain>
    </source>
</reference>
<name>A0A223MRC6_CLOIN</name>
<dbReference type="GO" id="GO:0051082">
    <property type="term" value="F:unfolded protein binding"/>
    <property type="evidence" value="ECO:0007669"/>
    <property type="project" value="UniProtKB-UniRule"/>
</dbReference>
<keyword evidence="4 6" id="KW-0143">Chaperone</keyword>
<evidence type="ECO:0000256" key="4">
    <source>
        <dbReference type="ARBA" id="ARBA00023186"/>
    </source>
</evidence>
<proteinExistence type="inferred from homology"/>
<dbReference type="GO" id="GO:0005737">
    <property type="term" value="C:cytoplasm"/>
    <property type="evidence" value="ECO:0007669"/>
    <property type="project" value="UniProtKB-SubCell"/>
</dbReference>
<dbReference type="CDD" id="cd00498">
    <property type="entry name" value="Hsp33"/>
    <property type="match status" value="1"/>
</dbReference>
<dbReference type="SUPFAM" id="SSF64397">
    <property type="entry name" value="Hsp33 domain"/>
    <property type="match status" value="1"/>
</dbReference>
<dbReference type="PIRSF" id="PIRSF005261">
    <property type="entry name" value="Heat_shock_Hsp33"/>
    <property type="match status" value="1"/>
</dbReference>
<feature type="disulfide bond" description="Redox-active" evidence="6">
    <location>
        <begin position="270"/>
        <end position="273"/>
    </location>
</feature>
<dbReference type="NCBIfam" id="NF001033">
    <property type="entry name" value="PRK00114.1"/>
    <property type="match status" value="1"/>
</dbReference>
<gene>
    <name evidence="6 7" type="primary">hslO</name>
    <name evidence="7" type="ORF">G4D54_21340</name>
</gene>
<comment type="similarity">
    <text evidence="6">Belongs to the HSP33 family.</text>
</comment>
<comment type="function">
    <text evidence="6">Redox regulated molecular chaperone. Protects both thermally unfolding and oxidatively damaged proteins from irreversible aggregation. Plays an important role in the bacterial defense system toward oxidative stress.</text>
</comment>
<evidence type="ECO:0000256" key="2">
    <source>
        <dbReference type="ARBA" id="ARBA00022833"/>
    </source>
</evidence>
<feature type="disulfide bond" description="Redox-active" evidence="6">
    <location>
        <begin position="237"/>
        <end position="239"/>
    </location>
</feature>
<dbReference type="InterPro" id="IPR000397">
    <property type="entry name" value="Heat_shock_Hsp33"/>
</dbReference>
<evidence type="ECO:0000256" key="3">
    <source>
        <dbReference type="ARBA" id="ARBA00023157"/>
    </source>
</evidence>
<dbReference type="Proteomes" id="UP000503330">
    <property type="component" value="Chromosome"/>
</dbReference>
<dbReference type="Gene3D" id="3.90.1280.10">
    <property type="entry name" value="HSP33 redox switch-like"/>
    <property type="match status" value="1"/>
</dbReference>
<evidence type="ECO:0000313" key="7">
    <source>
        <dbReference type="EMBL" id="QJA04793.1"/>
    </source>
</evidence>
<dbReference type="GeneID" id="61928139"/>
<dbReference type="Pfam" id="PF01430">
    <property type="entry name" value="HSP33"/>
    <property type="match status" value="1"/>
</dbReference>
<evidence type="ECO:0000313" key="8">
    <source>
        <dbReference type="Proteomes" id="UP000503330"/>
    </source>
</evidence>
<keyword evidence="3 6" id="KW-1015">Disulfide bond</keyword>
<dbReference type="SUPFAM" id="SSF118352">
    <property type="entry name" value="HSP33 redox switch-like"/>
    <property type="match status" value="1"/>
</dbReference>
<dbReference type="HAMAP" id="MF_00117">
    <property type="entry name" value="HslO"/>
    <property type="match status" value="1"/>
</dbReference>
<evidence type="ECO:0000256" key="6">
    <source>
        <dbReference type="HAMAP-Rule" id="MF_00117"/>
    </source>
</evidence>
<organism evidence="7 8">
    <name type="scientific">Clostridium innocuum</name>
    <dbReference type="NCBI Taxonomy" id="1522"/>
    <lineage>
        <taxon>Bacteria</taxon>
        <taxon>Bacillati</taxon>
        <taxon>Bacillota</taxon>
        <taxon>Clostridia</taxon>
        <taxon>Eubacteriales</taxon>
        <taxon>Clostridiaceae</taxon>
        <taxon>Clostridium</taxon>
    </lineage>
</organism>
<keyword evidence="1 6" id="KW-0963">Cytoplasm</keyword>
<dbReference type="GO" id="GO:0044183">
    <property type="term" value="F:protein folding chaperone"/>
    <property type="evidence" value="ECO:0007669"/>
    <property type="project" value="TreeGrafter"/>
</dbReference>
<dbReference type="AlphaFoldDB" id="A0A223MRC6"/>
<dbReference type="GO" id="GO:0042026">
    <property type="term" value="P:protein refolding"/>
    <property type="evidence" value="ECO:0007669"/>
    <property type="project" value="TreeGrafter"/>
</dbReference>
<dbReference type="PANTHER" id="PTHR30111:SF1">
    <property type="entry name" value="33 KDA CHAPERONIN"/>
    <property type="match status" value="1"/>
</dbReference>
<dbReference type="EMBL" id="CP048838">
    <property type="protein sequence ID" value="QJA04793.1"/>
    <property type="molecule type" value="Genomic_DNA"/>
</dbReference>
<sequence>MMKDYLVKALACNEHVRIYICSSTHMVEEARKRFDLWPTSAAALGRVLTVGSMMGSMLKTAQEQITIRINGGGPIGTILVDAYSDGHVRGFVSDPHIMLQYNDTGKLAVGAAVGKDGYLEVVKDMNMKENWSGTVALQSGEIGDDFAYYFTASEQTPSAVSVGVLVDTDNSILSAGGMIIQMLPDAEEEDIVKVEQIVANLRHMSTMIQEYESLEDILRDLFDDVRILTGQDIEFRCKCDRATMKRVLTTLPKEERQQMIEEDHGCEITCNFCGEKYQFSEEELLELERFMDAHAK</sequence>